<dbReference type="InterPro" id="IPR011047">
    <property type="entry name" value="Quinoprotein_ADH-like_sf"/>
</dbReference>
<dbReference type="Pfam" id="PF16655">
    <property type="entry name" value="PhoD_N"/>
    <property type="match status" value="1"/>
</dbReference>
<dbReference type="GO" id="GO:0016158">
    <property type="term" value="F:inositol hexakisphosphate 3-phosphatase activity"/>
    <property type="evidence" value="ECO:0007669"/>
    <property type="project" value="InterPro"/>
</dbReference>
<protein>
    <submittedName>
        <fullName evidence="3">3-phytase (Myo-inositol-hexaphosphate 3-phosphohydrolase)</fullName>
        <ecNumber evidence="3">3.1.3.1</ecNumber>
    </submittedName>
</protein>
<dbReference type="Pfam" id="PF13449">
    <property type="entry name" value="Phytase-like"/>
    <property type="match status" value="1"/>
</dbReference>
<dbReference type="InterPro" id="IPR029052">
    <property type="entry name" value="Metallo-depent_PP-like"/>
</dbReference>
<dbReference type="SUPFAM" id="SSF56300">
    <property type="entry name" value="Metallo-dependent phosphatases"/>
    <property type="match status" value="1"/>
</dbReference>
<dbReference type="InterPro" id="IPR003431">
    <property type="entry name" value="B-propeller_Phytase"/>
</dbReference>
<accession>A0A380TIM3</accession>
<reference evidence="3" key="1">
    <citation type="submission" date="2018-07" db="EMBL/GenBank/DDBJ databases">
        <authorList>
            <person name="Quirk P.G."/>
            <person name="Krulwich T.A."/>
        </authorList>
    </citation>
    <scope>NUCLEOTIDE SEQUENCE</scope>
</reference>
<dbReference type="EC" id="3.1.3.1" evidence="3"/>
<dbReference type="PANTHER" id="PTHR43606">
    <property type="entry name" value="PHOSPHATASE, PUTATIVE (AFU_ORTHOLOGUE AFUA_6G08710)-RELATED"/>
    <property type="match status" value="1"/>
</dbReference>
<feature type="domain" description="BPP" evidence="2">
    <location>
        <begin position="730"/>
        <end position="1096"/>
    </location>
</feature>
<organism evidence="3">
    <name type="scientific">metagenome</name>
    <dbReference type="NCBI Taxonomy" id="256318"/>
    <lineage>
        <taxon>unclassified sequences</taxon>
        <taxon>metagenomes</taxon>
    </lineage>
</organism>
<dbReference type="Gene3D" id="3.60.21.70">
    <property type="entry name" value="PhoD-like phosphatase"/>
    <property type="match status" value="1"/>
</dbReference>
<evidence type="ECO:0000259" key="2">
    <source>
        <dbReference type="PROSITE" id="PS51662"/>
    </source>
</evidence>
<dbReference type="GO" id="GO:0004035">
    <property type="term" value="F:alkaline phosphatase activity"/>
    <property type="evidence" value="ECO:0007669"/>
    <property type="project" value="UniProtKB-EC"/>
</dbReference>
<dbReference type="InterPro" id="IPR038607">
    <property type="entry name" value="PhoD-like_sf"/>
</dbReference>
<dbReference type="EMBL" id="UIDG01000512">
    <property type="protein sequence ID" value="SUS08018.1"/>
    <property type="molecule type" value="Genomic_DNA"/>
</dbReference>
<dbReference type="Gene3D" id="2.60.40.380">
    <property type="entry name" value="Purple acid phosphatase-like, N-terminal"/>
    <property type="match status" value="1"/>
</dbReference>
<evidence type="ECO:0000313" key="3">
    <source>
        <dbReference type="EMBL" id="SUS08018.1"/>
    </source>
</evidence>
<feature type="region of interest" description="Disordered" evidence="1">
    <location>
        <begin position="748"/>
        <end position="767"/>
    </location>
</feature>
<dbReference type="InterPro" id="IPR032093">
    <property type="entry name" value="PhoD_N"/>
</dbReference>
<dbReference type="Pfam" id="PF09423">
    <property type="entry name" value="PhoD"/>
    <property type="match status" value="1"/>
</dbReference>
<dbReference type="InterPro" id="IPR027372">
    <property type="entry name" value="Phytase-like_dom"/>
</dbReference>
<dbReference type="PROSITE" id="PS51662">
    <property type="entry name" value="BP_PHYTASE"/>
    <property type="match status" value="1"/>
</dbReference>
<dbReference type="Pfam" id="PF02333">
    <property type="entry name" value="Phytase"/>
    <property type="match status" value="1"/>
</dbReference>
<sequence length="1683" mass="177831">MSESPRFATFNASLNRATEGALISDLSTTANAQARTIAEIVQRSHPDVVLINEFDFDANGTAARLFQENYLGRAQNGAAPVTYSYVFSAPSNTGTASGFDLDNNGSAVTTPGTPGYGNDAFGFGDFPGQYGMLLLSKYPIVEDQVRTFQKFLWKDMPGALLPDDPATSATGDFYSAEELEAFRLSSKSHWDIPVLIDGEIVHVLAAHPTPPTFDGAEDRNGLRNHDEIRFWADYVTPGEGGYIYDDAGQYGGLGSGQRFVIMGDQNADPFDGDSAANAIQQLLGNPHIDSALTPTSAGAVEAAALQGGANADHLGNPVYDTADFADTAPGNLRADYVLPSTFGFAVEDAKVFWPTTDDPLSRLTGKYPFPSSDHRLVYVDAELTASASSADRNTVDSVTYLGQATFPTGYLLDGTEVGGLSGLTYDAANKVFYAISDDRSDINPARYYTLTIDLADGKLSDGDATFTDVTTLLQADGTPFPAKSLDPEGIALTSRDTLFISSEGDANALVSPFVNAFSLSGQQFAELPVPEKFLPTADNSAGIRNNLAFESLTLTPDQHYLFTATENALYQDGPAASLTDESPARILRYDMTTGQPTAEFVYVTDPVADAPVPAGSFATNGLVELLTLDNTGTLLALERGFSTGVGNTAKLYEVLTQPATDVSSIAKLDGLEVDAIAEKRLVFDLADLGIPLDNLEAMAFGPQLADGRQSLFVLSDNNFSSTQTTQLLAFAVDIDTLPAVAPSVETPDLALSDPAKPDAPEADPDDPAIWVNAVDPARSLVVTALKDAGLKVYDLAGHEVQSITPDDVRYNNVDIVYGFTLEGKPVDLAVASDRENDTLAIFSIDPVNGTLADVTAKSIPASIFGFDDGEHTAYGLASYTSPVDGHSYVFVSQRAGAGLAQLELTDAGDGSVGARMVRMLELPVPTGDPEESQSEGIVVDRETGTLYVGIEAGGLYKYSAEPNGGDAYQVVHPVDGPHITADLEGLAIYYGPNGSGYLIASSQGDSSYAVFSREGTNEYLGNFVVGPAGDIDGAEETDGLDIVSVPLGTAFPQGLLVVQDGSNSPQAIGLDNDGEEVQNFSANFKFIPWQNVASAFTPALTIDTAASDPLAPAAHSLVNGVAAGDTDQTSTVLWTRSTVPGQVTFELATDPQFSSIVRSVKTAVADTTVPVKAEVAGLTPGTEYYYRATDAAGAKADGQFTTAAALGTHAGFSLGVSGDWRGELAPYPSVANAPEQNLDLFVALGDTIYADVVSPGLLDESGAEKGQAETAAEYGQKYDEVYSTRFGANTLADLRASTSILASIDDHEVANDFSGGADVATDSRFTDAAGTLINDSTLYDAGLQAFQEWHPLHDEYYGATGDTLTVGEYQLYRFNTWGSDAATFVLDNRSFRDAPLENADLTNPADVARFLAQSFDPNRTMLGEAQLEDLKADLLKAQEEGITWKFVMVPEPIQNLGPLSAADRFEGYAAERTELLSFIDTSGIDNVVFVSADVHGTVINNLTYQTAPGGAQIATSAFEITTGAVAYDAPLAIEAMKLAAAAGLVSPQQQAFFDSLPIAPDSDSLPNDKDDFFTVVVNGVLDQVGYDHLGLDDNLPVAAGKIDATLTAGDWVAASTYGWTKFDVDATTQKLTVTTYGIEPYAREAIEANPDAFFANDPQIVSQFVVNPVLAHTAGADASILVG</sequence>
<name>A0A380TIM3_9ZZZZ</name>
<dbReference type="Pfam" id="PF03372">
    <property type="entry name" value="Exo_endo_phos"/>
    <property type="match status" value="1"/>
</dbReference>
<dbReference type="SUPFAM" id="SSF56219">
    <property type="entry name" value="DNase I-like"/>
    <property type="match status" value="1"/>
</dbReference>
<dbReference type="InterPro" id="IPR005135">
    <property type="entry name" value="Endo/exonuclease/phosphatase"/>
</dbReference>
<dbReference type="InterPro" id="IPR018946">
    <property type="entry name" value="PhoD-like_MPP"/>
</dbReference>
<keyword evidence="3" id="KW-0378">Hydrolase</keyword>
<gene>
    <name evidence="3" type="ORF">DF3PB_560001</name>
</gene>
<evidence type="ECO:0000256" key="1">
    <source>
        <dbReference type="SAM" id="MobiDB-lite"/>
    </source>
</evidence>
<dbReference type="InterPro" id="IPR052900">
    <property type="entry name" value="Phospholipid_Metab_Enz"/>
</dbReference>
<dbReference type="PANTHER" id="PTHR43606:SF2">
    <property type="entry name" value="ALKALINE PHOSPHATASE FAMILY PROTEIN (AFU_ORTHOLOGUE AFUA_5G03860)"/>
    <property type="match status" value="1"/>
</dbReference>
<dbReference type="Gene3D" id="2.120.10.30">
    <property type="entry name" value="TolB, C-terminal domain"/>
    <property type="match status" value="1"/>
</dbReference>
<dbReference type="SUPFAM" id="SSF50998">
    <property type="entry name" value="Quinoprotein alcohol dehydrogenase-like"/>
    <property type="match status" value="1"/>
</dbReference>
<dbReference type="Gene3D" id="3.60.10.10">
    <property type="entry name" value="Endonuclease/exonuclease/phosphatase"/>
    <property type="match status" value="1"/>
</dbReference>
<dbReference type="InterPro" id="IPR011042">
    <property type="entry name" value="6-blade_b-propeller_TolB-like"/>
</dbReference>
<dbReference type="InterPro" id="IPR036691">
    <property type="entry name" value="Endo/exonu/phosph_ase_sf"/>
</dbReference>
<proteinExistence type="predicted"/>
<dbReference type="SUPFAM" id="SSF50956">
    <property type="entry name" value="Thermostable phytase (3-phytase)"/>
    <property type="match status" value="1"/>
</dbReference>